<evidence type="ECO:0000256" key="6">
    <source>
        <dbReference type="ARBA" id="ARBA00022729"/>
    </source>
</evidence>
<dbReference type="AlphaFoldDB" id="A0A4R6YAM3"/>
<dbReference type="GO" id="GO:0015288">
    <property type="term" value="F:porin activity"/>
    <property type="evidence" value="ECO:0007669"/>
    <property type="project" value="UniProtKB-KW"/>
</dbReference>
<dbReference type="InterPro" id="IPR023614">
    <property type="entry name" value="Porin_dom_sf"/>
</dbReference>
<evidence type="ECO:0000256" key="9">
    <source>
        <dbReference type="ARBA" id="ARBA00023136"/>
    </source>
</evidence>
<keyword evidence="14" id="KW-1185">Reference proteome</keyword>
<evidence type="ECO:0000256" key="8">
    <source>
        <dbReference type="ARBA" id="ARBA00023114"/>
    </source>
</evidence>
<dbReference type="OrthoDB" id="9128909at2"/>
<sequence length="337" mass="36246">MKKSLITLAILSTAVSAAHAASNVTLYGRFDIGYLKKSDTSLQQVSGGDVRLGLKGSEDLGNGMSATFQLEGRFDGDTGAKSSNRTFFDRESTVGIKGAFGHVRFGRSISAFEQGISYIDIGRRSSAHSVYNENYGVATRHSNAMFYNYSAGAFSGGFDVTTKGGYNDGVSTSEGNSGTKAGWGAFAKYKANGLEAGVAYQDDGVQTAKKIRKEWGIGVAYTFKPVTVGLSYAAGKDDVVGTQAKLKNYGGYIQAALTADDSLMAMYRREELKNKNTTTGIELSKEKITHYGLGYVHNLSKRTSVYTDIARIKKDTTGTTSSSSSYTSYDIGIRHYF</sequence>
<evidence type="ECO:0000256" key="2">
    <source>
        <dbReference type="ARBA" id="ARBA00011233"/>
    </source>
</evidence>
<dbReference type="PANTHER" id="PTHR34501:SF9">
    <property type="entry name" value="MAJOR OUTER MEMBRANE PROTEIN P.IA"/>
    <property type="match status" value="1"/>
</dbReference>
<evidence type="ECO:0000256" key="11">
    <source>
        <dbReference type="SAM" id="SignalP"/>
    </source>
</evidence>
<evidence type="ECO:0000256" key="10">
    <source>
        <dbReference type="ARBA" id="ARBA00023237"/>
    </source>
</evidence>
<keyword evidence="9" id="KW-0472">Membrane</keyword>
<comment type="caution">
    <text evidence="13">The sequence shown here is derived from an EMBL/GenBank/DDBJ whole genome shotgun (WGS) entry which is preliminary data.</text>
</comment>
<comment type="subcellular location">
    <subcellularLocation>
        <location evidence="1">Cell outer membrane</location>
        <topology evidence="1">Multi-pass membrane protein</topology>
    </subcellularLocation>
</comment>
<keyword evidence="10" id="KW-0998">Cell outer membrane</keyword>
<keyword evidence="6 11" id="KW-0732">Signal</keyword>
<evidence type="ECO:0000313" key="14">
    <source>
        <dbReference type="Proteomes" id="UP000294480"/>
    </source>
</evidence>
<keyword evidence="4" id="KW-1134">Transmembrane beta strand</keyword>
<reference evidence="13 14" key="1">
    <citation type="submission" date="2019-03" db="EMBL/GenBank/DDBJ databases">
        <title>Genomic Encyclopedia of Type Strains, Phase IV (KMG-IV): sequencing the most valuable type-strain genomes for metagenomic binning, comparative biology and taxonomic classification.</title>
        <authorList>
            <person name="Goeker M."/>
        </authorList>
    </citation>
    <scope>NUCLEOTIDE SEQUENCE [LARGE SCALE GENOMIC DNA]</scope>
    <source>
        <strain evidence="13 14">DSM 102852</strain>
    </source>
</reference>
<dbReference type="GO" id="GO:0009279">
    <property type="term" value="C:cell outer membrane"/>
    <property type="evidence" value="ECO:0007669"/>
    <property type="project" value="UniProtKB-SubCell"/>
</dbReference>
<feature type="domain" description="Porin" evidence="12">
    <location>
        <begin position="8"/>
        <end position="316"/>
    </location>
</feature>
<evidence type="ECO:0000313" key="13">
    <source>
        <dbReference type="EMBL" id="TDR32566.1"/>
    </source>
</evidence>
<name>A0A4R6YAM3_9BURK</name>
<dbReference type="Proteomes" id="UP000294480">
    <property type="component" value="Unassembled WGS sequence"/>
</dbReference>
<dbReference type="Pfam" id="PF13609">
    <property type="entry name" value="Porin_4"/>
    <property type="match status" value="1"/>
</dbReference>
<evidence type="ECO:0000256" key="4">
    <source>
        <dbReference type="ARBA" id="ARBA00022452"/>
    </source>
</evidence>
<organism evidence="13 14">
    <name type="scientific">Hydromonas duriensis</name>
    <dbReference type="NCBI Taxonomy" id="1527608"/>
    <lineage>
        <taxon>Bacteria</taxon>
        <taxon>Pseudomonadati</taxon>
        <taxon>Pseudomonadota</taxon>
        <taxon>Betaproteobacteria</taxon>
        <taxon>Burkholderiales</taxon>
        <taxon>Burkholderiaceae</taxon>
        <taxon>Hydromonas</taxon>
    </lineage>
</organism>
<evidence type="ECO:0000259" key="12">
    <source>
        <dbReference type="Pfam" id="PF13609"/>
    </source>
</evidence>
<evidence type="ECO:0000256" key="1">
    <source>
        <dbReference type="ARBA" id="ARBA00004571"/>
    </source>
</evidence>
<dbReference type="PANTHER" id="PTHR34501">
    <property type="entry name" value="PROTEIN YDDL-RELATED"/>
    <property type="match status" value="1"/>
</dbReference>
<feature type="signal peptide" evidence="11">
    <location>
        <begin position="1"/>
        <end position="20"/>
    </location>
</feature>
<comment type="subunit">
    <text evidence="2">Homotrimer.</text>
</comment>
<dbReference type="EMBL" id="SNZE01000003">
    <property type="protein sequence ID" value="TDR32566.1"/>
    <property type="molecule type" value="Genomic_DNA"/>
</dbReference>
<dbReference type="RefSeq" id="WP_133619115.1">
    <property type="nucleotide sequence ID" value="NZ_SNZE01000003.1"/>
</dbReference>
<dbReference type="CDD" id="cd00342">
    <property type="entry name" value="gram_neg_porins"/>
    <property type="match status" value="1"/>
</dbReference>
<dbReference type="InterPro" id="IPR050298">
    <property type="entry name" value="Gram-neg_bact_OMP"/>
</dbReference>
<keyword evidence="8" id="KW-0626">Porin</keyword>
<keyword evidence="3" id="KW-0813">Transport</keyword>
<evidence type="ECO:0000256" key="5">
    <source>
        <dbReference type="ARBA" id="ARBA00022692"/>
    </source>
</evidence>
<protein>
    <submittedName>
        <fullName evidence="13">Putative porin</fullName>
    </submittedName>
</protein>
<dbReference type="InterPro" id="IPR033900">
    <property type="entry name" value="Gram_neg_porin_domain"/>
</dbReference>
<accession>A0A4R6YAM3</accession>
<dbReference type="SUPFAM" id="SSF56935">
    <property type="entry name" value="Porins"/>
    <property type="match status" value="1"/>
</dbReference>
<gene>
    <name evidence="13" type="ORF">DFR44_10379</name>
</gene>
<keyword evidence="5" id="KW-0812">Transmembrane</keyword>
<proteinExistence type="predicted"/>
<evidence type="ECO:0000256" key="7">
    <source>
        <dbReference type="ARBA" id="ARBA00023065"/>
    </source>
</evidence>
<dbReference type="GO" id="GO:0046930">
    <property type="term" value="C:pore complex"/>
    <property type="evidence" value="ECO:0007669"/>
    <property type="project" value="UniProtKB-KW"/>
</dbReference>
<feature type="chain" id="PRO_5020830389" evidence="11">
    <location>
        <begin position="21"/>
        <end position="337"/>
    </location>
</feature>
<dbReference type="GO" id="GO:0006811">
    <property type="term" value="P:monoatomic ion transport"/>
    <property type="evidence" value="ECO:0007669"/>
    <property type="project" value="UniProtKB-KW"/>
</dbReference>
<dbReference type="Gene3D" id="2.40.160.10">
    <property type="entry name" value="Porin"/>
    <property type="match status" value="1"/>
</dbReference>
<evidence type="ECO:0000256" key="3">
    <source>
        <dbReference type="ARBA" id="ARBA00022448"/>
    </source>
</evidence>
<keyword evidence="7" id="KW-0406">Ion transport</keyword>